<reference evidence="3 4" key="1">
    <citation type="submission" date="2020-05" db="EMBL/GenBank/DDBJ databases">
        <title>The draft genome sequence of Maribacter arenosus CAU 1321.</title>
        <authorList>
            <person name="Mu L."/>
        </authorList>
    </citation>
    <scope>NUCLEOTIDE SEQUENCE [LARGE SCALE GENOMIC DNA]</scope>
    <source>
        <strain evidence="3 4">CAU 1321</strain>
    </source>
</reference>
<feature type="transmembrane region" description="Helical" evidence="1">
    <location>
        <begin position="56"/>
        <end position="78"/>
    </location>
</feature>
<dbReference type="Pfam" id="PF07584">
    <property type="entry name" value="BatA"/>
    <property type="match status" value="1"/>
</dbReference>
<evidence type="ECO:0000313" key="3">
    <source>
        <dbReference type="EMBL" id="MBD0849724.1"/>
    </source>
</evidence>
<gene>
    <name evidence="3" type="ORF">HPE63_03515</name>
</gene>
<keyword evidence="1" id="KW-0472">Membrane</keyword>
<feature type="domain" description="Aerotolerance regulator N-terminal" evidence="2">
    <location>
        <begin position="1"/>
        <end position="76"/>
    </location>
</feature>
<organism evidence="3 4">
    <name type="scientific">Maribacter arenosus</name>
    <dbReference type="NCBI Taxonomy" id="1854708"/>
    <lineage>
        <taxon>Bacteria</taxon>
        <taxon>Pseudomonadati</taxon>
        <taxon>Bacteroidota</taxon>
        <taxon>Flavobacteriia</taxon>
        <taxon>Flavobacteriales</taxon>
        <taxon>Flavobacteriaceae</taxon>
        <taxon>Maribacter</taxon>
    </lineage>
</organism>
<evidence type="ECO:0000259" key="2">
    <source>
        <dbReference type="Pfam" id="PF07584"/>
    </source>
</evidence>
<keyword evidence="4" id="KW-1185">Reference proteome</keyword>
<dbReference type="PANTHER" id="PTHR37464">
    <property type="entry name" value="BLL2463 PROTEIN"/>
    <property type="match status" value="1"/>
</dbReference>
<dbReference type="InterPro" id="IPR011933">
    <property type="entry name" value="Double_TM_dom"/>
</dbReference>
<dbReference type="PANTHER" id="PTHR37464:SF1">
    <property type="entry name" value="BLL2463 PROTEIN"/>
    <property type="match status" value="1"/>
</dbReference>
<protein>
    <submittedName>
        <fullName evidence="3">BatA domain-containing protein</fullName>
    </submittedName>
</protein>
<accession>A0ABR7V7Q9</accession>
<evidence type="ECO:0000313" key="4">
    <source>
        <dbReference type="Proteomes" id="UP000598350"/>
    </source>
</evidence>
<name>A0ABR7V7Q9_9FLAO</name>
<dbReference type="NCBIfam" id="TIGR02226">
    <property type="entry name" value="two_anch"/>
    <property type="match status" value="1"/>
</dbReference>
<proteinExistence type="predicted"/>
<dbReference type="RefSeq" id="WP_188312835.1">
    <property type="nucleotide sequence ID" value="NZ_JABTCG010000001.1"/>
</dbReference>
<sequence>MQFKYPELLWGLFLLLIPIFIHLFRLRRFKKTPFTNVKLLKRVVSESRKSDSLKKWLLLLTRLLLYTALILAFAQPFLANKKALVTKETVIYLDNSFSMLARQLEVPLLNSAIQDLLKSIPENQTFSLFTNTDEYRNVRVSDIQNDLLMLSPTPKQLDLEEIHLKGSTLFSRNTNSIKNLIVVSDFQNRMLMDRLMKDSTIQKHYVKLSGIDVENVSIDSCYISKFGSENMDINVVLSASPAVQRIPISFYNDEKLVAKTAALFDNGKSIVPFTLSANELINGKVEITDKGLPYDNRLYFNIDKKDKPKVLVIGDTSSDYLKRIYTEDEFILSSFSLKNLNYRDIESQNLILLNELNTLPNSLVSSILSFVSNGGSIVIIPSVDADLDSYNGLLTRLSLGSFVEKISLENMITDIAFSHPLYDQVFEKNVSNFQFPKVNHFLKLKSNSPSIISYQNGDAFLIGDEGKYLFTAALGTEHSNFQQSPLIVPTFLKMGFKSLKSSELYFLLNGPISLDISKTMAKDDILKVSKGNQEFIPLQQAHANKVSLTFDESPTEDGIYTISENGTALKNISFNYPRKESELVFMDLNTIEAASIQNSIASLFSELQNDNRITELWKWFVILALLFLLIEVLLIKFLK</sequence>
<dbReference type="InterPro" id="IPR024163">
    <property type="entry name" value="Aerotolerance_reg_N"/>
</dbReference>
<dbReference type="SUPFAM" id="SSF52317">
    <property type="entry name" value="Class I glutamine amidotransferase-like"/>
    <property type="match status" value="1"/>
</dbReference>
<keyword evidence="1" id="KW-1133">Transmembrane helix</keyword>
<evidence type="ECO:0000256" key="1">
    <source>
        <dbReference type="SAM" id="Phobius"/>
    </source>
</evidence>
<keyword evidence="1" id="KW-0812">Transmembrane</keyword>
<dbReference type="EMBL" id="JABTCG010000001">
    <property type="protein sequence ID" value="MBD0849724.1"/>
    <property type="molecule type" value="Genomic_DNA"/>
</dbReference>
<comment type="caution">
    <text evidence="3">The sequence shown here is derived from an EMBL/GenBank/DDBJ whole genome shotgun (WGS) entry which is preliminary data.</text>
</comment>
<feature type="transmembrane region" description="Helical" evidence="1">
    <location>
        <begin position="616"/>
        <end position="638"/>
    </location>
</feature>
<dbReference type="Proteomes" id="UP000598350">
    <property type="component" value="Unassembled WGS sequence"/>
</dbReference>
<dbReference type="InterPro" id="IPR029062">
    <property type="entry name" value="Class_I_gatase-like"/>
</dbReference>
<feature type="transmembrane region" description="Helical" evidence="1">
    <location>
        <begin position="6"/>
        <end position="24"/>
    </location>
</feature>